<dbReference type="EMBL" id="BSFQ01000025">
    <property type="protein sequence ID" value="GLL13800.1"/>
    <property type="molecule type" value="Genomic_DNA"/>
</dbReference>
<accession>A0A9W6L6H5</accession>
<evidence type="ECO:0000313" key="3">
    <source>
        <dbReference type="Proteomes" id="UP001143463"/>
    </source>
</evidence>
<dbReference type="InterPro" id="IPR024311">
    <property type="entry name" value="Lipocalin-like"/>
</dbReference>
<evidence type="ECO:0000259" key="1">
    <source>
        <dbReference type="Pfam" id="PF13924"/>
    </source>
</evidence>
<organism evidence="2 3">
    <name type="scientific">Pseudonocardia halophobica</name>
    <dbReference type="NCBI Taxonomy" id="29401"/>
    <lineage>
        <taxon>Bacteria</taxon>
        <taxon>Bacillati</taxon>
        <taxon>Actinomycetota</taxon>
        <taxon>Actinomycetes</taxon>
        <taxon>Pseudonocardiales</taxon>
        <taxon>Pseudonocardiaceae</taxon>
        <taxon>Pseudonocardia</taxon>
    </lineage>
</organism>
<dbReference type="RefSeq" id="WP_051737903.1">
    <property type="nucleotide sequence ID" value="NZ_BAAAUZ010000051.1"/>
</dbReference>
<dbReference type="Proteomes" id="UP001143463">
    <property type="component" value="Unassembled WGS sequence"/>
</dbReference>
<evidence type="ECO:0000313" key="2">
    <source>
        <dbReference type="EMBL" id="GLL13800.1"/>
    </source>
</evidence>
<protein>
    <recommendedName>
        <fullName evidence="1">Lipocalin-like domain-containing protein</fullName>
    </recommendedName>
</protein>
<reference evidence="2" key="2">
    <citation type="submission" date="2023-01" db="EMBL/GenBank/DDBJ databases">
        <authorList>
            <person name="Sun Q."/>
            <person name="Evtushenko L."/>
        </authorList>
    </citation>
    <scope>NUCLEOTIDE SEQUENCE</scope>
    <source>
        <strain evidence="2">VKM Ac-1069</strain>
    </source>
</reference>
<dbReference type="Pfam" id="PF13924">
    <property type="entry name" value="Lipocalin_5"/>
    <property type="match status" value="1"/>
</dbReference>
<sequence>MSTSERTALSAEQLYGTWDLVRFVRLVDGEVIGDVLGPDPVGRISYQPDGRVTALLMQRERAWPTDGDFLQVDDATRGAAALGFVGYGGWFELAGDTVTHHLDISLYPEHPGTDLVRVARWEDGLLVLRTEERRTRSGRLLYDELSWRPLTR</sequence>
<keyword evidence="3" id="KW-1185">Reference proteome</keyword>
<dbReference type="AlphaFoldDB" id="A0A9W6L6H5"/>
<feature type="domain" description="Lipocalin-like" evidence="1">
    <location>
        <begin position="15"/>
        <end position="131"/>
    </location>
</feature>
<reference evidence="2" key="1">
    <citation type="journal article" date="2014" name="Int. J. Syst. Evol. Microbiol.">
        <title>Complete genome sequence of Corynebacterium casei LMG S-19264T (=DSM 44701T), isolated from a smear-ripened cheese.</title>
        <authorList>
            <consortium name="US DOE Joint Genome Institute (JGI-PGF)"/>
            <person name="Walter F."/>
            <person name="Albersmeier A."/>
            <person name="Kalinowski J."/>
            <person name="Ruckert C."/>
        </authorList>
    </citation>
    <scope>NUCLEOTIDE SEQUENCE</scope>
    <source>
        <strain evidence="2">VKM Ac-1069</strain>
    </source>
</reference>
<proteinExistence type="predicted"/>
<name>A0A9W6L6H5_9PSEU</name>
<comment type="caution">
    <text evidence="2">The sequence shown here is derived from an EMBL/GenBank/DDBJ whole genome shotgun (WGS) entry which is preliminary data.</text>
</comment>
<gene>
    <name evidence="2" type="ORF">GCM10017577_49440</name>
</gene>